<dbReference type="EMBL" id="UGAB01000002">
    <property type="protein sequence ID" value="STF45821.1"/>
    <property type="molecule type" value="Genomic_DNA"/>
</dbReference>
<evidence type="ECO:0000313" key="3">
    <source>
        <dbReference type="Proteomes" id="UP000254877"/>
    </source>
</evidence>
<dbReference type="AlphaFoldDB" id="A0A376LNP3"/>
<organism evidence="2 3">
    <name type="scientific">Escherichia coli</name>
    <dbReference type="NCBI Taxonomy" id="562"/>
    <lineage>
        <taxon>Bacteria</taxon>
        <taxon>Pseudomonadati</taxon>
        <taxon>Pseudomonadota</taxon>
        <taxon>Gammaproteobacteria</taxon>
        <taxon>Enterobacterales</taxon>
        <taxon>Enterobacteriaceae</taxon>
        <taxon>Escherichia</taxon>
    </lineage>
</organism>
<reference evidence="2 3" key="1">
    <citation type="submission" date="2018-06" db="EMBL/GenBank/DDBJ databases">
        <authorList>
            <consortium name="Pathogen Informatics"/>
            <person name="Doyle S."/>
        </authorList>
    </citation>
    <scope>NUCLEOTIDE SEQUENCE [LARGE SCALE GENOMIC DNA]</scope>
    <source>
        <strain evidence="2 3">NCTC7928</strain>
    </source>
</reference>
<protein>
    <submittedName>
        <fullName evidence="2">Uncharacterized protein</fullName>
    </submittedName>
</protein>
<dbReference type="Proteomes" id="UP000254877">
    <property type="component" value="Unassembled WGS sequence"/>
</dbReference>
<feature type="region of interest" description="Disordered" evidence="1">
    <location>
        <begin position="49"/>
        <end position="87"/>
    </location>
</feature>
<evidence type="ECO:0000256" key="1">
    <source>
        <dbReference type="SAM" id="MobiDB-lite"/>
    </source>
</evidence>
<proteinExistence type="predicted"/>
<feature type="compositionally biased region" description="Basic and acidic residues" evidence="1">
    <location>
        <begin position="53"/>
        <end position="63"/>
    </location>
</feature>
<name>A0A376LNP3_ECOLX</name>
<sequence>MLLAFRNGGVCGWQNAFIGQPEVYREVHLPHNRRSQRMPLRLCFRVPGPADGDTEHDWQETKSKRANLTHPGKDSLQPRGCPGPGSG</sequence>
<accession>A0A376LNP3</accession>
<gene>
    <name evidence="2" type="ORF">NCTC7928_06612</name>
</gene>
<evidence type="ECO:0000313" key="2">
    <source>
        <dbReference type="EMBL" id="STF45821.1"/>
    </source>
</evidence>